<dbReference type="AlphaFoldDB" id="A0A9W9J2E7"/>
<protein>
    <submittedName>
        <fullName evidence="1">Uncharacterized protein</fullName>
    </submittedName>
</protein>
<keyword evidence="2" id="KW-1185">Reference proteome</keyword>
<dbReference type="EMBL" id="JAPQKP010000005">
    <property type="protein sequence ID" value="KAJ5189374.1"/>
    <property type="molecule type" value="Genomic_DNA"/>
</dbReference>
<evidence type="ECO:0000313" key="1">
    <source>
        <dbReference type="EMBL" id="KAJ5189374.1"/>
    </source>
</evidence>
<reference evidence="1" key="2">
    <citation type="journal article" date="2023" name="IMA Fungus">
        <title>Comparative genomic study of the Penicillium genus elucidates a diverse pangenome and 15 lateral gene transfer events.</title>
        <authorList>
            <person name="Petersen C."/>
            <person name="Sorensen T."/>
            <person name="Nielsen M.R."/>
            <person name="Sondergaard T.E."/>
            <person name="Sorensen J.L."/>
            <person name="Fitzpatrick D.A."/>
            <person name="Frisvad J.C."/>
            <person name="Nielsen K.L."/>
        </authorList>
    </citation>
    <scope>NUCLEOTIDE SEQUENCE</scope>
    <source>
        <strain evidence="1">IBT 16849</strain>
    </source>
</reference>
<evidence type="ECO:0000313" key="2">
    <source>
        <dbReference type="Proteomes" id="UP001150879"/>
    </source>
</evidence>
<dbReference type="Proteomes" id="UP001150879">
    <property type="component" value="Unassembled WGS sequence"/>
</dbReference>
<organism evidence="1 2">
    <name type="scientific">Penicillium cf. griseofulvum</name>
    <dbReference type="NCBI Taxonomy" id="2972120"/>
    <lineage>
        <taxon>Eukaryota</taxon>
        <taxon>Fungi</taxon>
        <taxon>Dikarya</taxon>
        <taxon>Ascomycota</taxon>
        <taxon>Pezizomycotina</taxon>
        <taxon>Eurotiomycetes</taxon>
        <taxon>Eurotiomycetidae</taxon>
        <taxon>Eurotiales</taxon>
        <taxon>Aspergillaceae</taxon>
        <taxon>Penicillium</taxon>
    </lineage>
</organism>
<sequence>MRQLTISLGIDDSNPNRDFVYAVKDDIVADGKPMDTRVLIESFRAMNNDIGVKTISSTSAPKSAFSTWKRSRTPYTRNEGVPVVVSTRTTPYAPVGL</sequence>
<name>A0A9W9J2E7_9EURO</name>
<gene>
    <name evidence="1" type="ORF">N7472_008388</name>
</gene>
<accession>A0A9W9J2E7</accession>
<proteinExistence type="predicted"/>
<comment type="caution">
    <text evidence="1">The sequence shown here is derived from an EMBL/GenBank/DDBJ whole genome shotgun (WGS) entry which is preliminary data.</text>
</comment>
<reference evidence="1" key="1">
    <citation type="submission" date="2022-11" db="EMBL/GenBank/DDBJ databases">
        <authorList>
            <person name="Petersen C."/>
        </authorList>
    </citation>
    <scope>NUCLEOTIDE SEQUENCE</scope>
    <source>
        <strain evidence="1">IBT 16849</strain>
    </source>
</reference>